<feature type="region of interest" description="Disordered" evidence="1">
    <location>
        <begin position="1"/>
        <end position="40"/>
    </location>
</feature>
<evidence type="ECO:0000313" key="2">
    <source>
        <dbReference type="EMBL" id="CAB4637368.1"/>
    </source>
</evidence>
<accession>A0A6J6JLK3</accession>
<name>A0A6J6JLK3_9ZZZZ</name>
<feature type="compositionally biased region" description="Polar residues" evidence="1">
    <location>
        <begin position="74"/>
        <end position="97"/>
    </location>
</feature>
<evidence type="ECO:0000256" key="1">
    <source>
        <dbReference type="SAM" id="MobiDB-lite"/>
    </source>
</evidence>
<dbReference type="EMBL" id="CAEZVQ010000083">
    <property type="protein sequence ID" value="CAB4637368.1"/>
    <property type="molecule type" value="Genomic_DNA"/>
</dbReference>
<gene>
    <name evidence="2" type="ORF">UFOPK2086_00714</name>
</gene>
<protein>
    <submittedName>
        <fullName evidence="2">Unannotated protein</fullName>
    </submittedName>
</protein>
<organism evidence="2">
    <name type="scientific">freshwater metagenome</name>
    <dbReference type="NCBI Taxonomy" id="449393"/>
    <lineage>
        <taxon>unclassified sequences</taxon>
        <taxon>metagenomes</taxon>
        <taxon>ecological metagenomes</taxon>
    </lineage>
</organism>
<feature type="compositionally biased region" description="Polar residues" evidence="1">
    <location>
        <begin position="1"/>
        <end position="13"/>
    </location>
</feature>
<feature type="compositionally biased region" description="Polar residues" evidence="1">
    <location>
        <begin position="23"/>
        <end position="40"/>
    </location>
</feature>
<proteinExistence type="predicted"/>
<feature type="region of interest" description="Disordered" evidence="1">
    <location>
        <begin position="68"/>
        <end position="117"/>
    </location>
</feature>
<dbReference type="AlphaFoldDB" id="A0A6J6JLK3"/>
<reference evidence="2" key="1">
    <citation type="submission" date="2020-05" db="EMBL/GenBank/DDBJ databases">
        <authorList>
            <person name="Chiriac C."/>
            <person name="Salcher M."/>
            <person name="Ghai R."/>
            <person name="Kavagutti S V."/>
        </authorList>
    </citation>
    <scope>NUCLEOTIDE SEQUENCE</scope>
</reference>
<sequence length="164" mass="16945">MSAASPTPCTASQVRKPKRPKRSTVSTLMPPTCANDATGSANKNCCAMADSTTHGVPRDTAKCAAAVAAKRESATPTPNGESTARQSSCKMRATATSPPKYRDGPRAAITTVPTSSTSTNGEMVVILRTTCSNIVNACCSPSAPYCCCHCGNTTAIERVMRAPS</sequence>